<evidence type="ECO:0000256" key="1">
    <source>
        <dbReference type="SAM" id="MobiDB-lite"/>
    </source>
</evidence>
<accession>A0AAD7DM22</accession>
<dbReference type="Proteomes" id="UP001221757">
    <property type="component" value="Unassembled WGS sequence"/>
</dbReference>
<comment type="caution">
    <text evidence="2">The sequence shown here is derived from an EMBL/GenBank/DDBJ whole genome shotgun (WGS) entry which is preliminary data.</text>
</comment>
<feature type="region of interest" description="Disordered" evidence="1">
    <location>
        <begin position="128"/>
        <end position="176"/>
    </location>
</feature>
<sequence>MYQTSYFFILEVSPPLGMRKFSPLNYTDQNIALFWRFASPEPGSEFQPKSKPKVSISRLFKVLQASAFPTFKILCDSDHRGEYSAAYKTITFMGSSLVPESYLFPLYHPPVMRASYLFSGPPFSGCPRPAATGSDIEARKGPSGTKGMDVDPAPVHVTPKGSSDGGDKSAVHAARKGPLGPRAPAWIPCLSTLLKGNFYSYIYKMLKNDFGFFVYYHALGSWADEEPGHLVYNNEAYYLIQNLIPRGCTMTDFGEQIVPGTELGSQIEAVYDNSAEPEKPSTRGALALRRWQPVLI</sequence>
<gene>
    <name evidence="2" type="ORF">B0H17DRAFT_1131795</name>
</gene>
<keyword evidence="3" id="KW-1185">Reference proteome</keyword>
<protein>
    <submittedName>
        <fullName evidence="2">Uncharacterized protein</fullName>
    </submittedName>
</protein>
<evidence type="ECO:0000313" key="3">
    <source>
        <dbReference type="Proteomes" id="UP001221757"/>
    </source>
</evidence>
<organism evidence="2 3">
    <name type="scientific">Mycena rosella</name>
    <name type="common">Pink bonnet</name>
    <name type="synonym">Agaricus rosellus</name>
    <dbReference type="NCBI Taxonomy" id="1033263"/>
    <lineage>
        <taxon>Eukaryota</taxon>
        <taxon>Fungi</taxon>
        <taxon>Dikarya</taxon>
        <taxon>Basidiomycota</taxon>
        <taxon>Agaricomycotina</taxon>
        <taxon>Agaricomycetes</taxon>
        <taxon>Agaricomycetidae</taxon>
        <taxon>Agaricales</taxon>
        <taxon>Marasmiineae</taxon>
        <taxon>Mycenaceae</taxon>
        <taxon>Mycena</taxon>
    </lineage>
</organism>
<evidence type="ECO:0000313" key="2">
    <source>
        <dbReference type="EMBL" id="KAJ7694862.1"/>
    </source>
</evidence>
<name>A0AAD7DM22_MYCRO</name>
<proteinExistence type="predicted"/>
<reference evidence="2" key="1">
    <citation type="submission" date="2023-03" db="EMBL/GenBank/DDBJ databases">
        <title>Massive genome expansion in bonnet fungi (Mycena s.s.) driven by repeated elements and novel gene families across ecological guilds.</title>
        <authorList>
            <consortium name="Lawrence Berkeley National Laboratory"/>
            <person name="Harder C.B."/>
            <person name="Miyauchi S."/>
            <person name="Viragh M."/>
            <person name="Kuo A."/>
            <person name="Thoen E."/>
            <person name="Andreopoulos B."/>
            <person name="Lu D."/>
            <person name="Skrede I."/>
            <person name="Drula E."/>
            <person name="Henrissat B."/>
            <person name="Morin E."/>
            <person name="Kohler A."/>
            <person name="Barry K."/>
            <person name="LaButti K."/>
            <person name="Morin E."/>
            <person name="Salamov A."/>
            <person name="Lipzen A."/>
            <person name="Mereny Z."/>
            <person name="Hegedus B."/>
            <person name="Baldrian P."/>
            <person name="Stursova M."/>
            <person name="Weitz H."/>
            <person name="Taylor A."/>
            <person name="Grigoriev I.V."/>
            <person name="Nagy L.G."/>
            <person name="Martin F."/>
            <person name="Kauserud H."/>
        </authorList>
    </citation>
    <scope>NUCLEOTIDE SEQUENCE</scope>
    <source>
        <strain evidence="2">CBHHK067</strain>
    </source>
</reference>
<dbReference type="AlphaFoldDB" id="A0AAD7DM22"/>
<dbReference type="EMBL" id="JARKIE010000040">
    <property type="protein sequence ID" value="KAJ7694862.1"/>
    <property type="molecule type" value="Genomic_DNA"/>
</dbReference>